<evidence type="ECO:0000313" key="7">
    <source>
        <dbReference type="Proteomes" id="UP001501842"/>
    </source>
</evidence>
<accession>A0ABP6H1B8</accession>
<dbReference type="SMART" id="SM00387">
    <property type="entry name" value="HATPase_c"/>
    <property type="match status" value="1"/>
</dbReference>
<evidence type="ECO:0000256" key="2">
    <source>
        <dbReference type="ARBA" id="ARBA00022777"/>
    </source>
</evidence>
<feature type="transmembrane region" description="Helical" evidence="4">
    <location>
        <begin position="39"/>
        <end position="57"/>
    </location>
</feature>
<dbReference type="InterPro" id="IPR017205">
    <property type="entry name" value="Sig_transdc_His_kinase_ChrS"/>
</dbReference>
<feature type="transmembrane region" description="Helical" evidence="4">
    <location>
        <begin position="136"/>
        <end position="157"/>
    </location>
</feature>
<reference evidence="7" key="1">
    <citation type="journal article" date="2019" name="Int. J. Syst. Evol. Microbiol.">
        <title>The Global Catalogue of Microorganisms (GCM) 10K type strain sequencing project: providing services to taxonomists for standard genome sequencing and annotation.</title>
        <authorList>
            <consortium name="The Broad Institute Genomics Platform"/>
            <consortium name="The Broad Institute Genome Sequencing Center for Infectious Disease"/>
            <person name="Wu L."/>
            <person name="Ma J."/>
        </authorList>
    </citation>
    <scope>NUCLEOTIDE SEQUENCE [LARGE SCALE GENOMIC DNA]</scope>
    <source>
        <strain evidence="7">JCM 8201</strain>
    </source>
</reference>
<keyword evidence="4" id="KW-1133">Transmembrane helix</keyword>
<dbReference type="Pfam" id="PF07730">
    <property type="entry name" value="HisKA_3"/>
    <property type="match status" value="1"/>
</dbReference>
<feature type="domain" description="Histidine kinase/HSP90-like ATPase" evidence="5">
    <location>
        <begin position="291"/>
        <end position="382"/>
    </location>
</feature>
<dbReference type="CDD" id="cd16917">
    <property type="entry name" value="HATPase_UhpB-NarQ-NarX-like"/>
    <property type="match status" value="1"/>
</dbReference>
<dbReference type="Proteomes" id="UP001501842">
    <property type="component" value="Unassembled WGS sequence"/>
</dbReference>
<dbReference type="EMBL" id="BAAATZ010000029">
    <property type="protein sequence ID" value="GAA2735204.1"/>
    <property type="molecule type" value="Genomic_DNA"/>
</dbReference>
<dbReference type="InterPro" id="IPR003594">
    <property type="entry name" value="HATPase_dom"/>
</dbReference>
<dbReference type="RefSeq" id="WP_344455234.1">
    <property type="nucleotide sequence ID" value="NZ_BAAATZ010000029.1"/>
</dbReference>
<evidence type="ECO:0000256" key="1">
    <source>
        <dbReference type="ARBA" id="ARBA00022679"/>
    </source>
</evidence>
<dbReference type="InterPro" id="IPR036890">
    <property type="entry name" value="HATPase_C_sf"/>
</dbReference>
<keyword evidence="2" id="KW-0418">Kinase</keyword>
<gene>
    <name evidence="6" type="ORF">GCM10010439_59380</name>
</gene>
<dbReference type="InterPro" id="IPR050482">
    <property type="entry name" value="Sensor_HK_TwoCompSys"/>
</dbReference>
<name>A0ABP6H1B8_9ACTN</name>
<organism evidence="6 7">
    <name type="scientific">Actinocorallia aurantiaca</name>
    <dbReference type="NCBI Taxonomy" id="46204"/>
    <lineage>
        <taxon>Bacteria</taxon>
        <taxon>Bacillati</taxon>
        <taxon>Actinomycetota</taxon>
        <taxon>Actinomycetes</taxon>
        <taxon>Streptosporangiales</taxon>
        <taxon>Thermomonosporaceae</taxon>
        <taxon>Actinocorallia</taxon>
    </lineage>
</organism>
<keyword evidence="7" id="KW-1185">Reference proteome</keyword>
<evidence type="ECO:0000313" key="6">
    <source>
        <dbReference type="EMBL" id="GAA2735204.1"/>
    </source>
</evidence>
<dbReference type="InterPro" id="IPR011712">
    <property type="entry name" value="Sig_transdc_His_kin_sub3_dim/P"/>
</dbReference>
<protein>
    <recommendedName>
        <fullName evidence="5">Histidine kinase/HSP90-like ATPase domain-containing protein</fullName>
    </recommendedName>
</protein>
<keyword evidence="4" id="KW-0472">Membrane</keyword>
<dbReference type="SUPFAM" id="SSF55874">
    <property type="entry name" value="ATPase domain of HSP90 chaperone/DNA topoisomerase II/histidine kinase"/>
    <property type="match status" value="1"/>
</dbReference>
<dbReference type="PANTHER" id="PTHR24421:SF62">
    <property type="entry name" value="SENSORY TRANSDUCTION HISTIDINE KINASE"/>
    <property type="match status" value="1"/>
</dbReference>
<dbReference type="Pfam" id="PF02518">
    <property type="entry name" value="HATPase_c"/>
    <property type="match status" value="1"/>
</dbReference>
<dbReference type="PIRSF" id="PIRSF037434">
    <property type="entry name" value="STHK_ChrS"/>
    <property type="match status" value="1"/>
</dbReference>
<dbReference type="PANTHER" id="PTHR24421">
    <property type="entry name" value="NITRATE/NITRITE SENSOR PROTEIN NARX-RELATED"/>
    <property type="match status" value="1"/>
</dbReference>
<comment type="caution">
    <text evidence="6">The sequence shown here is derived from an EMBL/GenBank/DDBJ whole genome shotgun (WGS) entry which is preliminary data.</text>
</comment>
<evidence type="ECO:0000256" key="4">
    <source>
        <dbReference type="SAM" id="Phobius"/>
    </source>
</evidence>
<evidence type="ECO:0000256" key="3">
    <source>
        <dbReference type="ARBA" id="ARBA00023012"/>
    </source>
</evidence>
<keyword evidence="3" id="KW-0902">Two-component regulatory system</keyword>
<proteinExistence type="predicted"/>
<dbReference type="Gene3D" id="1.20.5.1930">
    <property type="match status" value="1"/>
</dbReference>
<dbReference type="Gene3D" id="3.30.565.10">
    <property type="entry name" value="Histidine kinase-like ATPase, C-terminal domain"/>
    <property type="match status" value="1"/>
</dbReference>
<feature type="transmembrane region" description="Helical" evidence="4">
    <location>
        <begin position="64"/>
        <end position="91"/>
    </location>
</feature>
<sequence length="386" mass="41536">MNPQPPDRPGTLHRWYAVGWTFLGLCPPVIAVWDQPGAARYWSVGLSAAAAACYALADARLLRPYAFLCVLVFFTGAMSFLLGGGAALYVVSLPLFWIYARRPRDAVALSGAAAATTVVGGALRHGWNVDFLTGNAVSTLIGYVAGALLGAWMHRILEQRDERVRRLSAELDVAQRGLVEAHQRQGAADERERLAREIHDTLAQGFASIIALAEAAREGIAADPERASRQLLSIERTARDNLAEARALVGSAPTVTAGSIARTLRRTLDRFAEDTGLTVIADLPDLDCDQPARITLLRCTQESLANVRKHSAATTVSVVLARRSDTIELEITDDGRGFRTADAHGFGLDGMRRRLADLGGELTVTSSLGEGTRVLAAIPTQERHPA</sequence>
<keyword evidence="4" id="KW-0812">Transmembrane</keyword>
<feature type="transmembrane region" description="Helical" evidence="4">
    <location>
        <begin position="12"/>
        <end position="33"/>
    </location>
</feature>
<keyword evidence="1" id="KW-0808">Transferase</keyword>
<evidence type="ECO:0000259" key="5">
    <source>
        <dbReference type="SMART" id="SM00387"/>
    </source>
</evidence>